<protein>
    <recommendedName>
        <fullName evidence="5">Zinc-binding protein</fullName>
    </recommendedName>
</protein>
<dbReference type="InterPro" id="IPR021253">
    <property type="entry name" value="ZrgA-like"/>
</dbReference>
<dbReference type="Proteomes" id="UP000318242">
    <property type="component" value="Unassembled WGS sequence"/>
</dbReference>
<dbReference type="RefSeq" id="WP_141270892.1">
    <property type="nucleotide sequence ID" value="NZ_BJLH01000006.1"/>
</dbReference>
<evidence type="ECO:0000256" key="2">
    <source>
        <dbReference type="SAM" id="SignalP"/>
    </source>
</evidence>
<sequence length="252" mass="27922">MIKAVKPLFTLSAVTLAVASVSVHAEENFRQHGAHVHGSVEFNIAQDGEDLLVEILAPGADVVGFEHAPNNDEQRQALEKAVAQLNAADSILKMSPAAGCELSTAQVSHTLGGDEDHDHSGHDHDKHHDDHADHHDGHDHDSHDHDKHADEHEHHDHDAHDHSEHDHDKHADGHDHHEHHDHDHDHDHDHSGGHGEFNIAYQYQCKDVSKLAEIDSDWFKLFSGTQTIRVNLLTDSAQIATELTKGNTVIKL</sequence>
<dbReference type="Pfam" id="PF10986">
    <property type="entry name" value="ZrgA"/>
    <property type="match status" value="2"/>
</dbReference>
<evidence type="ECO:0000313" key="3">
    <source>
        <dbReference type="EMBL" id="GEA60459.1"/>
    </source>
</evidence>
<dbReference type="OrthoDB" id="7346546at2"/>
<feature type="chain" id="PRO_5021300531" description="Zinc-binding protein" evidence="2">
    <location>
        <begin position="26"/>
        <end position="252"/>
    </location>
</feature>
<comment type="caution">
    <text evidence="3">The sequence shown here is derived from an EMBL/GenBank/DDBJ whole genome shotgun (WGS) entry which is preliminary data.</text>
</comment>
<gene>
    <name evidence="3" type="ORF">VCO01S_16520</name>
</gene>
<feature type="signal peptide" evidence="2">
    <location>
        <begin position="1"/>
        <end position="25"/>
    </location>
</feature>
<dbReference type="EMBL" id="BJLH01000006">
    <property type="protein sequence ID" value="GEA60459.1"/>
    <property type="molecule type" value="Genomic_DNA"/>
</dbReference>
<accession>A0A4Y3ILQ4</accession>
<proteinExistence type="predicted"/>
<keyword evidence="2" id="KW-0732">Signal</keyword>
<organism evidence="3 4">
    <name type="scientific">Vibrio comitans NBRC 102076</name>
    <dbReference type="NCBI Taxonomy" id="1219078"/>
    <lineage>
        <taxon>Bacteria</taxon>
        <taxon>Pseudomonadati</taxon>
        <taxon>Pseudomonadota</taxon>
        <taxon>Gammaproteobacteria</taxon>
        <taxon>Vibrionales</taxon>
        <taxon>Vibrionaceae</taxon>
        <taxon>Vibrio</taxon>
    </lineage>
</organism>
<name>A0A4Y3ILQ4_9VIBR</name>
<reference evidence="3 4" key="1">
    <citation type="submission" date="2019-06" db="EMBL/GenBank/DDBJ databases">
        <title>Whole genome shotgun sequence of Vibrio comitans NBRC 102076.</title>
        <authorList>
            <person name="Hosoyama A."/>
            <person name="Uohara A."/>
            <person name="Ohji S."/>
            <person name="Ichikawa N."/>
        </authorList>
    </citation>
    <scope>NUCLEOTIDE SEQUENCE [LARGE SCALE GENOMIC DNA]</scope>
    <source>
        <strain evidence="3 4">NBRC 102076</strain>
    </source>
</reference>
<dbReference type="AlphaFoldDB" id="A0A4Y3ILQ4"/>
<evidence type="ECO:0000313" key="4">
    <source>
        <dbReference type="Proteomes" id="UP000318242"/>
    </source>
</evidence>
<feature type="region of interest" description="Disordered" evidence="1">
    <location>
        <begin position="110"/>
        <end position="195"/>
    </location>
</feature>
<evidence type="ECO:0008006" key="5">
    <source>
        <dbReference type="Google" id="ProtNLM"/>
    </source>
</evidence>
<feature type="compositionally biased region" description="Basic and acidic residues" evidence="1">
    <location>
        <begin position="112"/>
        <end position="193"/>
    </location>
</feature>
<keyword evidence="4" id="KW-1185">Reference proteome</keyword>
<evidence type="ECO:0000256" key="1">
    <source>
        <dbReference type="SAM" id="MobiDB-lite"/>
    </source>
</evidence>